<dbReference type="EMBL" id="JAWDIO010000002">
    <property type="protein sequence ID" value="MDU0356414.1"/>
    <property type="molecule type" value="Genomic_DNA"/>
</dbReference>
<keyword evidence="2" id="KW-0472">Membrane</keyword>
<sequence length="126" mass="13925">MSVITKTLQQSLGLVRALMLIIFIAWLISVVLPYYWLDDNKKSSPLPKEASQQMSMNSLSIQPLPLPPAPIKQSTSSAHPLEKRPTAKQQIQTQAARSASHTGQSSKKTLPRKVLNSYTNNSVAKE</sequence>
<accession>A0ABU3T2B6</accession>
<evidence type="ECO:0000256" key="1">
    <source>
        <dbReference type="SAM" id="MobiDB-lite"/>
    </source>
</evidence>
<evidence type="ECO:0000313" key="4">
    <source>
        <dbReference type="Proteomes" id="UP001247805"/>
    </source>
</evidence>
<keyword evidence="4" id="KW-1185">Reference proteome</keyword>
<feature type="compositionally biased region" description="Polar residues" evidence="1">
    <location>
        <begin position="50"/>
        <end position="61"/>
    </location>
</feature>
<dbReference type="RefSeq" id="WP_316027898.1">
    <property type="nucleotide sequence ID" value="NZ_JAWDIO010000002.1"/>
</dbReference>
<protein>
    <submittedName>
        <fullName evidence="3">Uncharacterized protein</fullName>
    </submittedName>
</protein>
<feature type="region of interest" description="Disordered" evidence="1">
    <location>
        <begin position="44"/>
        <end position="126"/>
    </location>
</feature>
<keyword evidence="2" id="KW-1133">Transmembrane helix</keyword>
<proteinExistence type="predicted"/>
<name>A0ABU3T2B6_9ALTE</name>
<organism evidence="3 4">
    <name type="scientific">Paraglaciecola aquimarina</name>
    <dbReference type="NCBI Taxonomy" id="1235557"/>
    <lineage>
        <taxon>Bacteria</taxon>
        <taxon>Pseudomonadati</taxon>
        <taxon>Pseudomonadota</taxon>
        <taxon>Gammaproteobacteria</taxon>
        <taxon>Alteromonadales</taxon>
        <taxon>Alteromonadaceae</taxon>
        <taxon>Paraglaciecola</taxon>
    </lineage>
</organism>
<reference evidence="3 4" key="1">
    <citation type="submission" date="2023-10" db="EMBL/GenBank/DDBJ databases">
        <title>Glaciecola aquimarina strain GGW-M5 nov., isolated from a coastal seawater.</title>
        <authorList>
            <person name="Bayburt H."/>
            <person name="Kim J.M."/>
            <person name="Choi B.J."/>
            <person name="Jeon C.O."/>
        </authorList>
    </citation>
    <scope>NUCLEOTIDE SEQUENCE [LARGE SCALE GENOMIC DNA]</scope>
    <source>
        <strain evidence="3 4">KCTC 32108</strain>
    </source>
</reference>
<evidence type="ECO:0000313" key="3">
    <source>
        <dbReference type="EMBL" id="MDU0356414.1"/>
    </source>
</evidence>
<evidence type="ECO:0000256" key="2">
    <source>
        <dbReference type="SAM" id="Phobius"/>
    </source>
</evidence>
<feature type="compositionally biased region" description="Polar residues" evidence="1">
    <location>
        <begin position="116"/>
        <end position="126"/>
    </location>
</feature>
<gene>
    <name evidence="3" type="ORF">RS130_23200</name>
</gene>
<feature type="compositionally biased region" description="Polar residues" evidence="1">
    <location>
        <begin position="87"/>
        <end position="108"/>
    </location>
</feature>
<feature type="transmembrane region" description="Helical" evidence="2">
    <location>
        <begin position="12"/>
        <end position="37"/>
    </location>
</feature>
<keyword evidence="2" id="KW-0812">Transmembrane</keyword>
<comment type="caution">
    <text evidence="3">The sequence shown here is derived from an EMBL/GenBank/DDBJ whole genome shotgun (WGS) entry which is preliminary data.</text>
</comment>
<dbReference type="Proteomes" id="UP001247805">
    <property type="component" value="Unassembled WGS sequence"/>
</dbReference>